<reference evidence="1" key="1">
    <citation type="submission" date="2020-08" db="EMBL/GenBank/DDBJ databases">
        <authorList>
            <person name="Uke A."/>
            <person name="Chhe C."/>
            <person name="Baramee S."/>
            <person name="Kosugi A."/>
        </authorList>
    </citation>
    <scope>NUCLEOTIDE SEQUENCE</scope>
    <source>
        <strain evidence="1">DA-C8</strain>
    </source>
</reference>
<evidence type="ECO:0000313" key="1">
    <source>
        <dbReference type="EMBL" id="GFR38629.1"/>
    </source>
</evidence>
<protein>
    <submittedName>
        <fullName evidence="1">Uncharacterized protein</fullName>
    </submittedName>
</protein>
<proteinExistence type="predicted"/>
<name>A0A916VGE7_9BACL</name>
<dbReference type="RefSeq" id="WP_200966864.1">
    <property type="nucleotide sequence ID" value="NZ_BMAQ01000021.1"/>
</dbReference>
<reference evidence="1" key="2">
    <citation type="journal article" date="2021" name="Data Brief">
        <title>Draft genome sequence data of the facultative, thermophilic, xylanolytic bacterium Paenibacillus sp. strain DA-C8.</title>
        <authorList>
            <person name="Chhe C."/>
            <person name="Uke A."/>
            <person name="Baramee S."/>
            <person name="Ungkulpasvich U."/>
            <person name="Tachaapaikoon C."/>
            <person name="Pason P."/>
            <person name="Waeonukul R."/>
            <person name="Ratanakhanokchai K."/>
            <person name="Kosugi A."/>
        </authorList>
    </citation>
    <scope>NUCLEOTIDE SEQUENCE</scope>
    <source>
        <strain evidence="1">DA-C8</strain>
    </source>
</reference>
<dbReference type="AlphaFoldDB" id="A0A916VGE7"/>
<organism evidence="1 2">
    <name type="scientific">Insulibacter thermoxylanivorax</name>
    <dbReference type="NCBI Taxonomy" id="2749268"/>
    <lineage>
        <taxon>Bacteria</taxon>
        <taxon>Bacillati</taxon>
        <taxon>Bacillota</taxon>
        <taxon>Bacilli</taxon>
        <taxon>Bacillales</taxon>
        <taxon>Paenibacillaceae</taxon>
        <taxon>Insulibacter</taxon>
    </lineage>
</organism>
<evidence type="ECO:0000313" key="2">
    <source>
        <dbReference type="Proteomes" id="UP000654993"/>
    </source>
</evidence>
<accession>A0A916VGE7</accession>
<dbReference type="EMBL" id="BMAQ01000021">
    <property type="protein sequence ID" value="GFR38629.1"/>
    <property type="molecule type" value="Genomic_DNA"/>
</dbReference>
<keyword evidence="2" id="KW-1185">Reference proteome</keyword>
<comment type="caution">
    <text evidence="1">The sequence shown here is derived from an EMBL/GenBank/DDBJ whole genome shotgun (WGS) entry which is preliminary data.</text>
</comment>
<sequence length="92" mass="10640">MIKEPTAASQSLLRKAVCCLILFAVLLAWGAAASRQLQEPRKRLIINHSFSDLLDPAPKQSRMLRTRLYEEEVYLYLPRQYVRVIRTQRAAP</sequence>
<gene>
    <name evidence="1" type="ORF">PRECH8_19250</name>
</gene>
<dbReference type="Proteomes" id="UP000654993">
    <property type="component" value="Unassembled WGS sequence"/>
</dbReference>